<keyword evidence="4" id="KW-1185">Reference proteome</keyword>
<dbReference type="Gene3D" id="3.40.50.1110">
    <property type="entry name" value="SGNH hydrolase"/>
    <property type="match status" value="1"/>
</dbReference>
<keyword evidence="3" id="KW-0378">Hydrolase</keyword>
<dbReference type="PANTHER" id="PTHR43784:SF2">
    <property type="entry name" value="GDSL-LIKE LIPASE_ACYLHYDROLASE, PUTATIVE (AFU_ORTHOLOGUE AFUA_2G00820)-RELATED"/>
    <property type="match status" value="1"/>
</dbReference>
<dbReference type="InterPro" id="IPR013830">
    <property type="entry name" value="SGNH_hydro"/>
</dbReference>
<dbReference type="Pfam" id="PF13472">
    <property type="entry name" value="Lipase_GDSL_2"/>
    <property type="match status" value="1"/>
</dbReference>
<keyword evidence="1" id="KW-0732">Signal</keyword>
<dbReference type="Proteomes" id="UP000680750">
    <property type="component" value="Chromosome"/>
</dbReference>
<dbReference type="RefSeq" id="WP_157034844.1">
    <property type="nucleotide sequence ID" value="NZ_AP023354.1"/>
</dbReference>
<dbReference type="AlphaFoldDB" id="A0A810KYX8"/>
<dbReference type="CDD" id="cd01830">
    <property type="entry name" value="XynE_like"/>
    <property type="match status" value="1"/>
</dbReference>
<evidence type="ECO:0000313" key="4">
    <source>
        <dbReference type="Proteomes" id="UP000680750"/>
    </source>
</evidence>
<accession>A0A810KYX8</accession>
<dbReference type="SUPFAM" id="SSF52266">
    <property type="entry name" value="SGNH hydrolase"/>
    <property type="match status" value="1"/>
</dbReference>
<name>A0A810KYX8_9ACTN</name>
<feature type="domain" description="SGNH hydrolase-type esterase" evidence="2">
    <location>
        <begin position="271"/>
        <end position="463"/>
    </location>
</feature>
<sequence length="474" mass="47957">MAGRFAVRAVAGLAVLAVAVVVPAVPAAAQAAAGGQGAGAPAGQRGPTRLAVQAGPGAAARHWVTGWSASSTTAARDASGCPAFSGLHDQTVRTVTTVSAGGSEVRIDVTNRFGTVPLHVGRATVAVRGEAADAVPGTMRQLTFHGHREATIPAGASMRSDPVDLAVPALQQLAVSVYLPDATGPVTQHPWGRSGAYLASGDRAGDPAATGYQVSSCSMFTDRVELRATGRAAGPAAGGAMGPAAGRAMGPAAGGAMGPAASRAMGTVVTLGDSITDGTTSVRGTIFSWPDELARRLAGRPGRTLSVANAGISGNEVLVDRIPVQYGESALHRLDRDVFRVTGVRTMILLEGINDIGADSATAAQLIAADRQIVAAAHARGIRVVGATLTPFAGSTTKFGGDYGTAYGDAQRRALNDWIRTGGAFDAVVDFDRVVADPADPSRMLPAYDSGDHLHPGTAGYQAMGDAIDLSELT</sequence>
<proteinExistence type="predicted"/>
<feature type="chain" id="PRO_5032651600" evidence="1">
    <location>
        <begin position="32"/>
        <end position="474"/>
    </location>
</feature>
<dbReference type="GO" id="GO:0016787">
    <property type="term" value="F:hydrolase activity"/>
    <property type="evidence" value="ECO:0007669"/>
    <property type="project" value="UniProtKB-KW"/>
</dbReference>
<reference evidence="3" key="1">
    <citation type="submission" date="2020-08" db="EMBL/GenBank/DDBJ databases">
        <title>Whole genome shotgun sequence of Actinocatenispora sera NBRC 101916.</title>
        <authorList>
            <person name="Komaki H."/>
            <person name="Tamura T."/>
        </authorList>
    </citation>
    <scope>NUCLEOTIDE SEQUENCE</scope>
    <source>
        <strain evidence="3">NBRC 101916</strain>
    </source>
</reference>
<evidence type="ECO:0000259" key="2">
    <source>
        <dbReference type="Pfam" id="PF13472"/>
    </source>
</evidence>
<protein>
    <submittedName>
        <fullName evidence="3">SGNH hydrolase</fullName>
    </submittedName>
</protein>
<feature type="signal peptide" evidence="1">
    <location>
        <begin position="1"/>
        <end position="31"/>
    </location>
</feature>
<dbReference type="KEGG" id="aser:Asera_19730"/>
<evidence type="ECO:0000313" key="3">
    <source>
        <dbReference type="EMBL" id="BCJ27865.1"/>
    </source>
</evidence>
<evidence type="ECO:0000256" key="1">
    <source>
        <dbReference type="SAM" id="SignalP"/>
    </source>
</evidence>
<dbReference type="PANTHER" id="PTHR43784">
    <property type="entry name" value="GDSL-LIKE LIPASE/ACYLHYDROLASE, PUTATIVE (AFU_ORTHOLOGUE AFUA_2G00820)-RELATED"/>
    <property type="match status" value="1"/>
</dbReference>
<gene>
    <name evidence="3" type="ORF">Asera_19730</name>
</gene>
<dbReference type="EMBL" id="AP023354">
    <property type="protein sequence ID" value="BCJ27865.1"/>
    <property type="molecule type" value="Genomic_DNA"/>
</dbReference>
<organism evidence="3 4">
    <name type="scientific">Actinocatenispora sera</name>
    <dbReference type="NCBI Taxonomy" id="390989"/>
    <lineage>
        <taxon>Bacteria</taxon>
        <taxon>Bacillati</taxon>
        <taxon>Actinomycetota</taxon>
        <taxon>Actinomycetes</taxon>
        <taxon>Micromonosporales</taxon>
        <taxon>Micromonosporaceae</taxon>
        <taxon>Actinocatenispora</taxon>
    </lineage>
</organism>
<dbReference type="InterPro" id="IPR036514">
    <property type="entry name" value="SGNH_hydro_sf"/>
</dbReference>
<dbReference type="InterPro" id="IPR053140">
    <property type="entry name" value="GDSL_Rv0518-like"/>
</dbReference>
<dbReference type="OrthoDB" id="1828825at2"/>